<reference evidence="2 3" key="1">
    <citation type="journal article" date="2022" name="G3 (Bethesda)">
        <title>Enemy or ally: a genomic approach to elucidate the lifestyle of Phyllosticta citrichinaensis.</title>
        <authorList>
            <person name="Buijs V.A."/>
            <person name="Groenewald J.Z."/>
            <person name="Haridas S."/>
            <person name="LaButti K.M."/>
            <person name="Lipzen A."/>
            <person name="Martin F.M."/>
            <person name="Barry K."/>
            <person name="Grigoriev I.V."/>
            <person name="Crous P.W."/>
            <person name="Seidl M.F."/>
        </authorList>
    </citation>
    <scope>NUCLEOTIDE SEQUENCE [LARGE SCALE GENOMIC DNA]</scope>
    <source>
        <strain evidence="2 3">CBS 129764</strain>
    </source>
</reference>
<dbReference type="EMBL" id="JBBWUH010000004">
    <property type="protein sequence ID" value="KAK8169968.1"/>
    <property type="molecule type" value="Genomic_DNA"/>
</dbReference>
<sequence>MQSQTRPGTDATDAASKQASKQANQTRSKTGIACKAELKPNRRQRDKWTGAKNSVMKQARKSQESNMLFGGWQRRTKREPQERKQTGGCLDRAGGAGMSKPMPLQVHSIRRAKFSRRRYEEEDQKKKEEEYIARRPTTSRASRQRAKNGGINCEEKPKRASTRPKSTESRRNSTN</sequence>
<gene>
    <name evidence="2" type="ORF">IWX90DRAFT_194834</name>
</gene>
<dbReference type="Proteomes" id="UP001456524">
    <property type="component" value="Unassembled WGS sequence"/>
</dbReference>
<feature type="compositionally biased region" description="Basic and acidic residues" evidence="1">
    <location>
        <begin position="165"/>
        <end position="175"/>
    </location>
</feature>
<comment type="caution">
    <text evidence="2">The sequence shown here is derived from an EMBL/GenBank/DDBJ whole genome shotgun (WGS) entry which is preliminary data.</text>
</comment>
<organism evidence="2 3">
    <name type="scientific">Phyllosticta citrichinensis</name>
    <dbReference type="NCBI Taxonomy" id="1130410"/>
    <lineage>
        <taxon>Eukaryota</taxon>
        <taxon>Fungi</taxon>
        <taxon>Dikarya</taxon>
        <taxon>Ascomycota</taxon>
        <taxon>Pezizomycotina</taxon>
        <taxon>Dothideomycetes</taxon>
        <taxon>Dothideomycetes incertae sedis</taxon>
        <taxon>Botryosphaeriales</taxon>
        <taxon>Phyllostictaceae</taxon>
        <taxon>Phyllosticta</taxon>
    </lineage>
</organism>
<proteinExistence type="predicted"/>
<name>A0ABR1XXL3_9PEZI</name>
<evidence type="ECO:0000313" key="3">
    <source>
        <dbReference type="Proteomes" id="UP001456524"/>
    </source>
</evidence>
<keyword evidence="3" id="KW-1185">Reference proteome</keyword>
<feature type="region of interest" description="Disordered" evidence="1">
    <location>
        <begin position="1"/>
        <end position="175"/>
    </location>
</feature>
<feature type="compositionally biased region" description="Low complexity" evidence="1">
    <location>
        <begin position="9"/>
        <end position="23"/>
    </location>
</feature>
<accession>A0ABR1XXL3</accession>
<evidence type="ECO:0000313" key="2">
    <source>
        <dbReference type="EMBL" id="KAK8169968.1"/>
    </source>
</evidence>
<protein>
    <submittedName>
        <fullName evidence="2">Uncharacterized protein</fullName>
    </submittedName>
</protein>
<evidence type="ECO:0000256" key="1">
    <source>
        <dbReference type="SAM" id="MobiDB-lite"/>
    </source>
</evidence>
<feature type="compositionally biased region" description="Basic and acidic residues" evidence="1">
    <location>
        <begin position="117"/>
        <end position="133"/>
    </location>
</feature>